<name>A0A7I8WEH1_9ANNE</name>
<dbReference type="Proteomes" id="UP000549394">
    <property type="component" value="Unassembled WGS sequence"/>
</dbReference>
<protein>
    <submittedName>
        <fullName evidence="1">Uncharacterized protein</fullName>
    </submittedName>
</protein>
<evidence type="ECO:0000313" key="1">
    <source>
        <dbReference type="EMBL" id="CAD5126495.1"/>
    </source>
</evidence>
<dbReference type="AlphaFoldDB" id="A0A7I8WEH1"/>
<organism evidence="1 2">
    <name type="scientific">Dimorphilus gyrociliatus</name>
    <dbReference type="NCBI Taxonomy" id="2664684"/>
    <lineage>
        <taxon>Eukaryota</taxon>
        <taxon>Metazoa</taxon>
        <taxon>Spiralia</taxon>
        <taxon>Lophotrochozoa</taxon>
        <taxon>Annelida</taxon>
        <taxon>Polychaeta</taxon>
        <taxon>Polychaeta incertae sedis</taxon>
        <taxon>Dinophilidae</taxon>
        <taxon>Dimorphilus</taxon>
    </lineage>
</organism>
<reference evidence="1 2" key="1">
    <citation type="submission" date="2020-08" db="EMBL/GenBank/DDBJ databases">
        <authorList>
            <person name="Hejnol A."/>
        </authorList>
    </citation>
    <scope>NUCLEOTIDE SEQUENCE [LARGE SCALE GENOMIC DNA]</scope>
</reference>
<accession>A0A7I8WEH1</accession>
<dbReference type="EMBL" id="CAJFCJ010000053">
    <property type="protein sequence ID" value="CAD5126495.1"/>
    <property type="molecule type" value="Genomic_DNA"/>
</dbReference>
<proteinExistence type="predicted"/>
<sequence length="438" mass="50446">MDLDFFAIWSPTVNLIDLFGEFIHLSPTEGRINDLQQFKSFISLTITPFILKIENSTMIKEQIFEYLKDNYNIFLLPHQNQLILSNSNQLVSTLIVIKTLLANKIYKVRIAAYGMKSTHIPSILYTITNNLPSHDNIFDFAFNIKMDYGGGGGGDDDDETTKLHLFKIPKSHGITFPILYGIGGGFGGILIKYLPPNPSVYNNNIAIKLYQSGLIHIIKAVNKMGYEAEPRTNKAIHLRYCMFRKLIDILKRNQKFLHKLCLETRIRNINMEEGIKVANKILGGGNVYKLFQLNNLNIQECTRHIDLADYFYNIYHILKLAEAYKFGKVKSQKPPREEHLHLLIKIYSSLGIFSNYWKKWKCPYINISFTGNITCDNNLHNEIESLSITDNNTTQPNKPLPIIQICKENPNDCKSDHLIFFNSQDFSITERVIEKKNQ</sequence>
<comment type="caution">
    <text evidence="1">The sequence shown here is derived from an EMBL/GenBank/DDBJ whole genome shotgun (WGS) entry which is preliminary data.</text>
</comment>
<keyword evidence="2" id="KW-1185">Reference proteome</keyword>
<gene>
    <name evidence="1" type="ORF">DGYR_LOCUS13737</name>
</gene>
<dbReference type="PANTHER" id="PTHR34863">
    <property type="entry name" value="EXPRESSED PROTEIN"/>
    <property type="match status" value="1"/>
</dbReference>
<evidence type="ECO:0000313" key="2">
    <source>
        <dbReference type="Proteomes" id="UP000549394"/>
    </source>
</evidence>
<dbReference type="PANTHER" id="PTHR34863:SF1">
    <property type="entry name" value="OTU DOMAIN-CONTAINING PROTEIN"/>
    <property type="match status" value="1"/>
</dbReference>